<name>A0A9Q1C2N5_HOLLE</name>
<organism evidence="1 2">
    <name type="scientific">Holothuria leucospilota</name>
    <name type="common">Black long sea cucumber</name>
    <name type="synonym">Mertensiothuria leucospilota</name>
    <dbReference type="NCBI Taxonomy" id="206669"/>
    <lineage>
        <taxon>Eukaryota</taxon>
        <taxon>Metazoa</taxon>
        <taxon>Echinodermata</taxon>
        <taxon>Eleutherozoa</taxon>
        <taxon>Echinozoa</taxon>
        <taxon>Holothuroidea</taxon>
        <taxon>Aspidochirotacea</taxon>
        <taxon>Aspidochirotida</taxon>
        <taxon>Holothuriidae</taxon>
        <taxon>Holothuria</taxon>
    </lineage>
</organism>
<comment type="caution">
    <text evidence="1">The sequence shown here is derived from an EMBL/GenBank/DDBJ whole genome shotgun (WGS) entry which is preliminary data.</text>
</comment>
<sequence>MWAIGGIYLLQKAGILPVPSLPDKPASEKSTRVGNAYSEPIFVMVDSEKVHTEHFEFNAKLGVEGAFKAGGGMSKDEVLSKFIEVGFAKVLPGEYLKVSPQVKDGGRVYVTVWCSSQGYIWNNVPQPENVDFMVKENGAVVGWKDQSYEAQGFDITKSAVLK</sequence>
<dbReference type="OrthoDB" id="10483267at2759"/>
<reference evidence="1" key="1">
    <citation type="submission" date="2021-10" db="EMBL/GenBank/DDBJ databases">
        <title>Tropical sea cucumber genome reveals ecological adaptation and Cuvierian tubules defense mechanism.</title>
        <authorList>
            <person name="Chen T."/>
        </authorList>
    </citation>
    <scope>NUCLEOTIDE SEQUENCE</scope>
    <source>
        <strain evidence="1">Nanhai2018</strain>
        <tissue evidence="1">Muscle</tissue>
    </source>
</reference>
<evidence type="ECO:0000313" key="2">
    <source>
        <dbReference type="Proteomes" id="UP001152320"/>
    </source>
</evidence>
<gene>
    <name evidence="1" type="ORF">HOLleu_18313</name>
</gene>
<protein>
    <submittedName>
        <fullName evidence="1">Uncharacterized protein</fullName>
    </submittedName>
</protein>
<keyword evidence="2" id="KW-1185">Reference proteome</keyword>
<accession>A0A9Q1C2N5</accession>
<proteinExistence type="predicted"/>
<evidence type="ECO:0000313" key="1">
    <source>
        <dbReference type="EMBL" id="KAJ8037487.1"/>
    </source>
</evidence>
<dbReference type="Proteomes" id="UP001152320">
    <property type="component" value="Chromosome 8"/>
</dbReference>
<dbReference type="EMBL" id="JAIZAY010000008">
    <property type="protein sequence ID" value="KAJ8037487.1"/>
    <property type="molecule type" value="Genomic_DNA"/>
</dbReference>
<dbReference type="AlphaFoldDB" id="A0A9Q1C2N5"/>